<gene>
    <name evidence="2" type="ORF">S01H4_16618</name>
</gene>
<evidence type="ECO:0000313" key="2">
    <source>
        <dbReference type="EMBL" id="GAG55824.1"/>
    </source>
</evidence>
<proteinExistence type="predicted"/>
<protein>
    <recommendedName>
        <fullName evidence="3">Carboxypeptidase regulatory-like domain-containing protein</fullName>
    </recommendedName>
</protein>
<reference evidence="2" key="1">
    <citation type="journal article" date="2014" name="Front. Microbiol.">
        <title>High frequency of phylogenetically diverse reductive dehalogenase-homologous genes in deep subseafloor sedimentary metagenomes.</title>
        <authorList>
            <person name="Kawai M."/>
            <person name="Futagami T."/>
            <person name="Toyoda A."/>
            <person name="Takaki Y."/>
            <person name="Nishi S."/>
            <person name="Hori S."/>
            <person name="Arai W."/>
            <person name="Tsubouchi T."/>
            <person name="Morono Y."/>
            <person name="Uchiyama I."/>
            <person name="Ito T."/>
            <person name="Fujiyama A."/>
            <person name="Inagaki F."/>
            <person name="Takami H."/>
        </authorList>
    </citation>
    <scope>NUCLEOTIDE SEQUENCE</scope>
    <source>
        <strain evidence="2">Expedition CK06-06</strain>
    </source>
</reference>
<dbReference type="Gene3D" id="2.60.40.1120">
    <property type="entry name" value="Carboxypeptidase-like, regulatory domain"/>
    <property type="match status" value="1"/>
</dbReference>
<accession>X0YIE7</accession>
<comment type="caution">
    <text evidence="2">The sequence shown here is derived from an EMBL/GenBank/DDBJ whole genome shotgun (WGS) entry which is preliminary data.</text>
</comment>
<keyword evidence="1" id="KW-0812">Transmembrane</keyword>
<keyword evidence="1" id="KW-1133">Transmembrane helix</keyword>
<feature type="transmembrane region" description="Helical" evidence="1">
    <location>
        <begin position="375"/>
        <end position="394"/>
    </location>
</feature>
<organism evidence="2">
    <name type="scientific">marine sediment metagenome</name>
    <dbReference type="NCBI Taxonomy" id="412755"/>
    <lineage>
        <taxon>unclassified sequences</taxon>
        <taxon>metagenomes</taxon>
        <taxon>ecological metagenomes</taxon>
    </lineage>
</organism>
<sequence>MITIHDDDRGQRLMEVVNPFIVEPGKENVEIKVISNHGGLEGTSIDLYYESKKYAEYNTDESGKAYIDAPSVNNDNYFSLIVEKEGYSTYYSEEEFIISLFERDFASDLDVNVVPSEMYEGELVTVEVSNDVGLGVEGVSIWRGAVELDGSTDSEGILSFIAPSVFMDREYYLYAVKEGYNFAEATITIRDKSSGQEQLKIESQNTVNESELFSVVVKDNSNILLSDVLVTFNSEQKTTNEYGIVMFVAPNVTSTSFYLIEASKSGYLPASSSVEIIYLEDSNGVASTKLEICVEPSIIENEAFWVAVRDDQGNLIAGVQVTFKGTNLETDFKGEVTFSAPDVGWDEIHKIRATKSGYSSASTEITIKNVEGFQYWYLIIVVIAISIIGIAAYFRYGWVF</sequence>
<name>X0YIE7_9ZZZZ</name>
<dbReference type="AlphaFoldDB" id="X0YIE7"/>
<keyword evidence="1" id="KW-0472">Membrane</keyword>
<evidence type="ECO:0008006" key="3">
    <source>
        <dbReference type="Google" id="ProtNLM"/>
    </source>
</evidence>
<dbReference type="EMBL" id="BART01007292">
    <property type="protein sequence ID" value="GAG55824.1"/>
    <property type="molecule type" value="Genomic_DNA"/>
</dbReference>
<evidence type="ECO:0000256" key="1">
    <source>
        <dbReference type="SAM" id="Phobius"/>
    </source>
</evidence>